<organism evidence="1 2">
    <name type="scientific">Rhizomicrobium palustre</name>
    <dbReference type="NCBI Taxonomy" id="189966"/>
    <lineage>
        <taxon>Bacteria</taxon>
        <taxon>Pseudomonadati</taxon>
        <taxon>Pseudomonadota</taxon>
        <taxon>Alphaproteobacteria</taxon>
        <taxon>Micropepsales</taxon>
        <taxon>Micropepsaceae</taxon>
        <taxon>Rhizomicrobium</taxon>
    </lineage>
</organism>
<protein>
    <submittedName>
        <fullName evidence="1">Uncharacterized protein</fullName>
    </submittedName>
</protein>
<comment type="caution">
    <text evidence="1">The sequence shown here is derived from an EMBL/GenBank/DDBJ whole genome shotgun (WGS) entry which is preliminary data.</text>
</comment>
<evidence type="ECO:0000313" key="2">
    <source>
        <dbReference type="Proteomes" id="UP000570514"/>
    </source>
</evidence>
<keyword evidence="2" id="KW-1185">Reference proteome</keyword>
<dbReference type="Proteomes" id="UP000570514">
    <property type="component" value="Unassembled WGS sequence"/>
</dbReference>
<dbReference type="RefSeq" id="WP_167081150.1">
    <property type="nucleotide sequence ID" value="NZ_BAAADC010000001.1"/>
</dbReference>
<accession>A0A846MW77</accession>
<evidence type="ECO:0000313" key="1">
    <source>
        <dbReference type="EMBL" id="NIK87479.1"/>
    </source>
</evidence>
<proteinExistence type="predicted"/>
<dbReference type="AlphaFoldDB" id="A0A846MW77"/>
<reference evidence="1 2" key="1">
    <citation type="submission" date="2020-03" db="EMBL/GenBank/DDBJ databases">
        <title>Genomic Encyclopedia of Type Strains, Phase IV (KMG-IV): sequencing the most valuable type-strain genomes for metagenomic binning, comparative biology and taxonomic classification.</title>
        <authorList>
            <person name="Goeker M."/>
        </authorList>
    </citation>
    <scope>NUCLEOTIDE SEQUENCE [LARGE SCALE GENOMIC DNA]</scope>
    <source>
        <strain evidence="1 2">DSM 19867</strain>
    </source>
</reference>
<sequence>MTGLIEWAAGQIASELVSKVLDLSLGAIWEQKKKIAAEILLSELARGEAPIQEVARVDEAASMIFEYGFAAQRGAARRNLRLLAQVFAGLLKQTPPLHADEFLRWSGVLADLSREEIILLATLHKHWQVNRDEPNADVPFNAAKEELVGNCKTFSTDEEMHFTATALIRTGFLVLLPGFEAYPKTTLKLEHLLNMARIEDVLAEDGL</sequence>
<name>A0A846MW77_9PROT</name>
<gene>
    <name evidence="1" type="ORF">FHS83_000797</name>
</gene>
<dbReference type="EMBL" id="JAASRM010000001">
    <property type="protein sequence ID" value="NIK87479.1"/>
    <property type="molecule type" value="Genomic_DNA"/>
</dbReference>